<dbReference type="Proteomes" id="UP001186974">
    <property type="component" value="Unassembled WGS sequence"/>
</dbReference>
<comment type="caution">
    <text evidence="1">The sequence shown here is derived from an EMBL/GenBank/DDBJ whole genome shotgun (WGS) entry which is preliminary data.</text>
</comment>
<proteinExistence type="predicted"/>
<accession>A0ACC3DCB7</accession>
<sequence length="618" mass="68187">MARRPVKVASCSGYKTDASVQMLRQATLGDVDFITGDYLAEMNLAETAEAFRAGKHNGWCSTAWEGIQQSLEVIAERCIKVVINGGCQNPEGLARKVSQRGHQLKVAYVLGDDLYEKIGPNLAALGEHLPAHLDSVNSKIKVPQVSTAFRNKLDVPLVSANAYLGARAIVEALRAGADIVICGRVSDSSPVIGAAWYWHSWSDTDYDQLAGAFVSGHLIECSAYATGANFSGFTDYQLDGLVECGFPIAEIDADGTCVISKHECTQGMINEETIRCQLLYELQGTIYLHSDVKAYLNDVTVKEVGKDRVRVAGIRGGPPPPTTKLAIFYRGGYQCQYLLNATGYGTDEKWKLLELQIRKGLEHSSASQGISLLEFQIVGVPEYNPRSQLRSTSYCRLFAEAAEEGPLMALIEVFQNIALQHFSGFHFALDMRTALPRSFLAYYPSLYDQDSLQETATIIVNSADKIGDVTIQAGHPPRYEPCEDRENYDTSDPLSLTSLGYPKIVRLGDVALARSGDKGSNLNCGIFVKDPQMWDWLRSYLSRERMKQLMGDDWSEEYFMERVEFPNIFAVHFVVYGILGRGVSGSTRLDCLGKGFADYIRDKLVEVPSSGVQTNGHH</sequence>
<evidence type="ECO:0000313" key="2">
    <source>
        <dbReference type="Proteomes" id="UP001186974"/>
    </source>
</evidence>
<protein>
    <submittedName>
        <fullName evidence="1">Uncharacterized protein</fullName>
    </submittedName>
</protein>
<keyword evidence="2" id="KW-1185">Reference proteome</keyword>
<gene>
    <name evidence="1" type="ORF">LTS18_008299</name>
</gene>
<dbReference type="EMBL" id="JAWDJW010006355">
    <property type="protein sequence ID" value="KAK3065147.1"/>
    <property type="molecule type" value="Genomic_DNA"/>
</dbReference>
<organism evidence="1 2">
    <name type="scientific">Coniosporium uncinatum</name>
    <dbReference type="NCBI Taxonomy" id="93489"/>
    <lineage>
        <taxon>Eukaryota</taxon>
        <taxon>Fungi</taxon>
        <taxon>Dikarya</taxon>
        <taxon>Ascomycota</taxon>
        <taxon>Pezizomycotina</taxon>
        <taxon>Dothideomycetes</taxon>
        <taxon>Dothideomycetes incertae sedis</taxon>
        <taxon>Coniosporium</taxon>
    </lineage>
</organism>
<name>A0ACC3DCB7_9PEZI</name>
<reference evidence="1" key="1">
    <citation type="submission" date="2024-09" db="EMBL/GenBank/DDBJ databases">
        <title>Black Yeasts Isolated from many extreme environments.</title>
        <authorList>
            <person name="Coleine C."/>
            <person name="Stajich J.E."/>
            <person name="Selbmann L."/>
        </authorList>
    </citation>
    <scope>NUCLEOTIDE SEQUENCE</scope>
    <source>
        <strain evidence="1">CCFEE 5737</strain>
    </source>
</reference>
<evidence type="ECO:0000313" key="1">
    <source>
        <dbReference type="EMBL" id="KAK3065147.1"/>
    </source>
</evidence>